<keyword evidence="1" id="KW-0472">Membrane</keyword>
<accession>A0A4P9VG22</accession>
<dbReference type="Proteomes" id="UP000257039">
    <property type="component" value="Unassembled WGS sequence"/>
</dbReference>
<evidence type="ECO:0000256" key="1">
    <source>
        <dbReference type="SAM" id="Phobius"/>
    </source>
</evidence>
<gene>
    <name evidence="2" type="ORF">B9G39_00215</name>
</gene>
<sequence length="138" mass="15721">MLGEVQMIGKDKNRKRETQELIIFILFIARVVFRLWVSMRTETIFPKILIQSKPRNTGLPQMHRYVHITIDRDALFQGLLLAASYLKGLSSSHTLLLSQGCLKASSPQLGDQPPSHIQGMNTFSSAHSAYEARRFHDQ</sequence>
<evidence type="ECO:0000313" key="3">
    <source>
        <dbReference type="Proteomes" id="UP000257039"/>
    </source>
</evidence>
<protein>
    <submittedName>
        <fullName evidence="2">Uncharacterized protein</fullName>
    </submittedName>
</protein>
<name>A0A4P9VG22_9GAMM</name>
<comment type="caution">
    <text evidence="2">The sequence shown here is derived from an EMBL/GenBank/DDBJ whole genome shotgun (WGS) entry which is preliminary data.</text>
</comment>
<dbReference type="AlphaFoldDB" id="A0A4P9VG22"/>
<dbReference type="EMBL" id="NDXW01000001">
    <property type="protein sequence ID" value="RDH41993.1"/>
    <property type="molecule type" value="Genomic_DNA"/>
</dbReference>
<reference evidence="2 3" key="1">
    <citation type="submission" date="2017-04" db="EMBL/GenBank/DDBJ databases">
        <title>Draft genome sequence of Zooshikella ganghwensis VG4 isolated from Red Sea sediments.</title>
        <authorList>
            <person name="Rehman Z."/>
            <person name="Alam I."/>
            <person name="Kamau A."/>
            <person name="Bajic V."/>
            <person name="Leiknes T."/>
        </authorList>
    </citation>
    <scope>NUCLEOTIDE SEQUENCE [LARGE SCALE GENOMIC DNA]</scope>
    <source>
        <strain evidence="2 3">VG4</strain>
    </source>
</reference>
<keyword evidence="1" id="KW-1133">Transmembrane helix</keyword>
<evidence type="ECO:0000313" key="2">
    <source>
        <dbReference type="EMBL" id="RDH41993.1"/>
    </source>
</evidence>
<keyword evidence="3" id="KW-1185">Reference proteome</keyword>
<feature type="transmembrane region" description="Helical" evidence="1">
    <location>
        <begin position="21"/>
        <end position="39"/>
    </location>
</feature>
<proteinExistence type="predicted"/>
<keyword evidence="1" id="KW-0812">Transmembrane</keyword>
<organism evidence="2 3">
    <name type="scientific">Zooshikella ganghwensis</name>
    <dbReference type="NCBI Taxonomy" id="202772"/>
    <lineage>
        <taxon>Bacteria</taxon>
        <taxon>Pseudomonadati</taxon>
        <taxon>Pseudomonadota</taxon>
        <taxon>Gammaproteobacteria</taxon>
        <taxon>Oceanospirillales</taxon>
        <taxon>Zooshikellaceae</taxon>
        <taxon>Zooshikella</taxon>
    </lineage>
</organism>